<dbReference type="Pfam" id="PF12770">
    <property type="entry name" value="CHAT"/>
    <property type="match status" value="1"/>
</dbReference>
<dbReference type="InterPro" id="IPR011990">
    <property type="entry name" value="TPR-like_helical_dom_sf"/>
</dbReference>
<evidence type="ECO:0000256" key="1">
    <source>
        <dbReference type="SAM" id="MobiDB-lite"/>
    </source>
</evidence>
<dbReference type="Proteomes" id="UP000325787">
    <property type="component" value="Chromosome"/>
</dbReference>
<organism evidence="3 4">
    <name type="scientific">Saccharothrix syringae</name>
    <name type="common">Nocardiopsis syringae</name>
    <dbReference type="NCBI Taxonomy" id="103733"/>
    <lineage>
        <taxon>Bacteria</taxon>
        <taxon>Bacillati</taxon>
        <taxon>Actinomycetota</taxon>
        <taxon>Actinomycetes</taxon>
        <taxon>Pseudonocardiales</taxon>
        <taxon>Pseudonocardiaceae</taxon>
        <taxon>Saccharothrix</taxon>
    </lineage>
</organism>
<sequence>MRTEEFEVVVGSPLALAISRARAAAERRDAAGMAGAYPEAVRLARASAALRDALAVEHVTRLRALGDSAGALAHCDTYLSEHGDSAALLLVRAETDLTRGDHSRVQDDLAAVRRVAGGRPRGEADALLSRLEGLAEARGGRLSSAERHLRRAHGLYSALGDEAATAVVADDLRIVAARQDARSAGRTPSTGRPAGAGRAPSTGRGTPMTRSPHARLTRSEELRVVGRYEEALAVLDPALAGPLDPALRFFFLEARVRLLRLLRDDDTADGVVPELHRAAGESARPAENRVAARRLERSPGPEALATGDHHLQHIRWLVKHGDLAAAEELLPAAEHVPAEPDERHAAEWNLAMAEFLHAVARRTGKAEIAGQAVAHGERCLRYADSVAPVRVAALRLLGHTHKAFGRPEDAVRLWADAHRAEEAVAALQPSDHVRLRMLHAVPTEFDEQVLWACEQAAGAGGRAAALVAIAVEAARGAQVLPRVRPDHPPRALPEPGDVAGARRWVRRAVRGMPRSQVVWMLHATQHDVHHVLVERTPWDVRVRHEVRRCDRHRLVDAIDAMAACLAGGGARWLAGQPPGTTEFDDRLVEIADLLGVPGFLELPRRVTRIAVVAGGELADIPFALLPLPGADGALIGRRYALSSLPCLALRTPLRRRARGQRGTCGEQMLVLRGPARDGQPISPAAHVPGRVVLDGAAATAAGLRAALGTGAFRQVRIDSHGTFGDDASQAALFLVPGDGGDGRLGPGEFQGMDLGATGTLALGACETGMAERIGRDERAGFVRAGFLSGASAVLAARWEALDEVAARVLDRFEQLLDRHPRDVALFLAQREEDTADGHPTRWAALTLHGDTGHQTDNDPLARWHRRRWPLAAPTGPAPNPGEQR</sequence>
<reference evidence="4" key="1">
    <citation type="journal article" date="2021" name="Curr. Microbiol.">
        <title>Complete genome of nocamycin-producing strain Saccharothrix syringae NRRL B-16468 reveals the biosynthetic potential for secondary metabolites.</title>
        <authorList>
            <person name="Mo X."/>
            <person name="Yang S."/>
        </authorList>
    </citation>
    <scope>NUCLEOTIDE SEQUENCE [LARGE SCALE GENOMIC DNA]</scope>
    <source>
        <strain evidence="4">ATCC 51364 / DSM 43886 / JCM 6844 / KCTC 9398 / NBRC 14523 / NRRL B-16468 / INA 2240</strain>
    </source>
</reference>
<dbReference type="OrthoDB" id="3646878at2"/>
<feature type="region of interest" description="Disordered" evidence="1">
    <location>
        <begin position="179"/>
        <end position="218"/>
    </location>
</feature>
<name>A0A5Q0H1H2_SACSY</name>
<dbReference type="SUPFAM" id="SSF48452">
    <property type="entry name" value="TPR-like"/>
    <property type="match status" value="1"/>
</dbReference>
<accession>A0A5Q0H1H2</accession>
<dbReference type="EMBL" id="CP034550">
    <property type="protein sequence ID" value="QFZ19630.1"/>
    <property type="molecule type" value="Genomic_DNA"/>
</dbReference>
<evidence type="ECO:0000313" key="3">
    <source>
        <dbReference type="EMBL" id="QFZ19630.1"/>
    </source>
</evidence>
<keyword evidence="4" id="KW-1185">Reference proteome</keyword>
<evidence type="ECO:0000313" key="4">
    <source>
        <dbReference type="Proteomes" id="UP000325787"/>
    </source>
</evidence>
<dbReference type="AlphaFoldDB" id="A0A5Q0H1H2"/>
<dbReference type="InterPro" id="IPR024983">
    <property type="entry name" value="CHAT_dom"/>
</dbReference>
<evidence type="ECO:0000259" key="2">
    <source>
        <dbReference type="Pfam" id="PF12770"/>
    </source>
</evidence>
<dbReference type="RefSeq" id="WP_033429669.1">
    <property type="nucleotide sequence ID" value="NZ_CP034550.1"/>
</dbReference>
<feature type="domain" description="CHAT" evidence="2">
    <location>
        <begin position="603"/>
        <end position="850"/>
    </location>
</feature>
<gene>
    <name evidence="3" type="ORF">EKG83_21305</name>
</gene>
<protein>
    <submittedName>
        <fullName evidence="3">CHAT domain-containing protein</fullName>
    </submittedName>
</protein>
<dbReference type="KEGG" id="ssyi:EKG83_21305"/>
<proteinExistence type="predicted"/>